<organism evidence="1 2">
    <name type="scientific">Necator americanus</name>
    <name type="common">Human hookworm</name>
    <dbReference type="NCBI Taxonomy" id="51031"/>
    <lineage>
        <taxon>Eukaryota</taxon>
        <taxon>Metazoa</taxon>
        <taxon>Ecdysozoa</taxon>
        <taxon>Nematoda</taxon>
        <taxon>Chromadorea</taxon>
        <taxon>Rhabditida</taxon>
        <taxon>Rhabditina</taxon>
        <taxon>Rhabditomorpha</taxon>
        <taxon>Strongyloidea</taxon>
        <taxon>Ancylostomatidae</taxon>
        <taxon>Bunostominae</taxon>
        <taxon>Necator</taxon>
    </lineage>
</organism>
<proteinExistence type="predicted"/>
<evidence type="ECO:0000313" key="2">
    <source>
        <dbReference type="Proteomes" id="UP001303046"/>
    </source>
</evidence>
<name>A0ABR1EP04_NECAM</name>
<reference evidence="1 2" key="1">
    <citation type="submission" date="2023-08" db="EMBL/GenBank/DDBJ databases">
        <title>A Necator americanus chromosomal reference genome.</title>
        <authorList>
            <person name="Ilik V."/>
            <person name="Petrzelkova K.J."/>
            <person name="Pardy F."/>
            <person name="Fuh T."/>
            <person name="Niatou-Singa F.S."/>
            <person name="Gouil Q."/>
            <person name="Baker L."/>
            <person name="Ritchie M.E."/>
            <person name="Jex A.R."/>
            <person name="Gazzola D."/>
            <person name="Li H."/>
            <person name="Toshio Fujiwara R."/>
            <person name="Zhan B."/>
            <person name="Aroian R.V."/>
            <person name="Pafco B."/>
            <person name="Schwarz E.M."/>
        </authorList>
    </citation>
    <scope>NUCLEOTIDE SEQUENCE [LARGE SCALE GENOMIC DNA]</scope>
    <source>
        <strain evidence="1 2">Aroian</strain>
        <tissue evidence="1">Whole animal</tissue>
    </source>
</reference>
<dbReference type="EMBL" id="JAVFWL010000006">
    <property type="protein sequence ID" value="KAK6764349.1"/>
    <property type="molecule type" value="Genomic_DNA"/>
</dbReference>
<accession>A0ABR1EP04</accession>
<protein>
    <submittedName>
        <fullName evidence="1">Uncharacterized protein</fullName>
    </submittedName>
</protein>
<gene>
    <name evidence="1" type="primary">Necator_chrX.g24777</name>
    <name evidence="1" type="ORF">RB195_024612</name>
</gene>
<evidence type="ECO:0000313" key="1">
    <source>
        <dbReference type="EMBL" id="KAK6764349.1"/>
    </source>
</evidence>
<dbReference type="Proteomes" id="UP001303046">
    <property type="component" value="Unassembled WGS sequence"/>
</dbReference>
<sequence>MSDVSNSFSAWETLPEEEPPLCIADRVTSHVQERIDAVKIAQQIATFNGYIADVPRRPAVANALEWTLKYFPSKACFSMAHQAPHTSDRRLLWRFRPTKTPL</sequence>
<keyword evidence="2" id="KW-1185">Reference proteome</keyword>
<comment type="caution">
    <text evidence="1">The sequence shown here is derived from an EMBL/GenBank/DDBJ whole genome shotgun (WGS) entry which is preliminary data.</text>
</comment>